<evidence type="ECO:0000313" key="5">
    <source>
        <dbReference type="EMBL" id="EFV46053.1"/>
    </source>
</evidence>
<gene>
    <name evidence="5" type="ORF">HMPREF0179_00093</name>
</gene>
<dbReference type="PANTHER" id="PTHR33376">
    <property type="match status" value="1"/>
</dbReference>
<accession>E5Y1M2</accession>
<dbReference type="Pfam" id="PF03480">
    <property type="entry name" value="DctP"/>
    <property type="match status" value="1"/>
</dbReference>
<comment type="caution">
    <text evidence="5">The sequence shown here is derived from an EMBL/GenBank/DDBJ whole genome shotgun (WGS) entry which is preliminary data.</text>
</comment>
<reference evidence="5 6" key="2">
    <citation type="submission" date="2013-04" db="EMBL/GenBank/DDBJ databases">
        <title>The Genome Sequence of Bilophila wadsworthia 3_1_6.</title>
        <authorList>
            <consortium name="The Broad Institute Genomics Platform"/>
            <person name="Earl A."/>
            <person name="Ward D."/>
            <person name="Feldgarden M."/>
            <person name="Gevers D."/>
            <person name="Sibley C."/>
            <person name="Strauss J."/>
            <person name="Allen-Vercoe E."/>
            <person name="Walker B."/>
            <person name="Young S."/>
            <person name="Zeng Q."/>
            <person name="Gargeya S."/>
            <person name="Fitzgerald M."/>
            <person name="Haas B."/>
            <person name="Abouelleil A."/>
            <person name="Allen A.W."/>
            <person name="Alvarado L."/>
            <person name="Arachchi H.M."/>
            <person name="Berlin A.M."/>
            <person name="Chapman S.B."/>
            <person name="Gainer-Dewar J."/>
            <person name="Goldberg J."/>
            <person name="Griggs A."/>
            <person name="Gujja S."/>
            <person name="Hansen M."/>
            <person name="Howarth C."/>
            <person name="Imamovic A."/>
            <person name="Ireland A."/>
            <person name="Larimer J."/>
            <person name="McCowan C."/>
            <person name="Murphy C."/>
            <person name="Pearson M."/>
            <person name="Poon T.W."/>
            <person name="Priest M."/>
            <person name="Roberts A."/>
            <person name="Saif S."/>
            <person name="Shea T."/>
            <person name="Sisk P."/>
            <person name="Sykes S."/>
            <person name="Wortman J."/>
            <person name="Nusbaum C."/>
            <person name="Birren B."/>
        </authorList>
    </citation>
    <scope>NUCLEOTIDE SEQUENCE [LARGE SCALE GENOMIC DNA]</scope>
    <source>
        <strain evidence="5 6">3_1_6</strain>
    </source>
</reference>
<dbReference type="InterPro" id="IPR004682">
    <property type="entry name" value="TRAP_DctP"/>
</dbReference>
<dbReference type="STRING" id="563192.HMPREF0179_00093"/>
<dbReference type="RefSeq" id="WP_005024010.1">
    <property type="nucleotide sequence ID" value="NZ_KE150239.1"/>
</dbReference>
<dbReference type="EMBL" id="ADCP02000002">
    <property type="protein sequence ID" value="EFV46053.1"/>
    <property type="molecule type" value="Genomic_DNA"/>
</dbReference>
<dbReference type="GO" id="GO:0030288">
    <property type="term" value="C:outer membrane-bounded periplasmic space"/>
    <property type="evidence" value="ECO:0007669"/>
    <property type="project" value="InterPro"/>
</dbReference>
<dbReference type="Gene3D" id="3.40.190.170">
    <property type="entry name" value="Bacterial extracellular solute-binding protein, family 7"/>
    <property type="match status" value="1"/>
</dbReference>
<dbReference type="NCBIfam" id="TIGR00787">
    <property type="entry name" value="dctP"/>
    <property type="match status" value="1"/>
</dbReference>
<organism evidence="5 6">
    <name type="scientific">Bilophila wadsworthia (strain 3_1_6)</name>
    <dbReference type="NCBI Taxonomy" id="563192"/>
    <lineage>
        <taxon>Bacteria</taxon>
        <taxon>Pseudomonadati</taxon>
        <taxon>Thermodesulfobacteriota</taxon>
        <taxon>Desulfovibrionia</taxon>
        <taxon>Desulfovibrionales</taxon>
        <taxon>Desulfovibrionaceae</taxon>
        <taxon>Bilophila</taxon>
    </lineage>
</organism>
<dbReference type="CDD" id="cd13603">
    <property type="entry name" value="PBP2_TRAP_Siap_TeaA_like"/>
    <property type="match status" value="1"/>
</dbReference>
<dbReference type="AlphaFoldDB" id="E5Y1M2"/>
<evidence type="ECO:0000256" key="2">
    <source>
        <dbReference type="ARBA" id="ARBA00022448"/>
    </source>
</evidence>
<feature type="signal peptide" evidence="4">
    <location>
        <begin position="1"/>
        <end position="25"/>
    </location>
</feature>
<evidence type="ECO:0000313" key="6">
    <source>
        <dbReference type="Proteomes" id="UP000006034"/>
    </source>
</evidence>
<dbReference type="InterPro" id="IPR038404">
    <property type="entry name" value="TRAP_DctP_sf"/>
</dbReference>
<protein>
    <submittedName>
        <fullName evidence="5">DctP family TRAP transporter solute receptor</fullName>
    </submittedName>
</protein>
<keyword evidence="5" id="KW-0675">Receptor</keyword>
<dbReference type="HOGENOM" id="CLU_036176_1_1_7"/>
<dbReference type="eggNOG" id="COG1638">
    <property type="taxonomic scope" value="Bacteria"/>
</dbReference>
<dbReference type="GeneID" id="78087109"/>
<comment type="similarity">
    <text evidence="1">Belongs to the bacterial solute-binding protein 7 family.</text>
</comment>
<reference evidence="5 6" key="1">
    <citation type="submission" date="2010-10" db="EMBL/GenBank/DDBJ databases">
        <authorList>
            <consortium name="The Broad Institute Genome Sequencing Platform"/>
            <person name="Ward D."/>
            <person name="Earl A."/>
            <person name="Feldgarden M."/>
            <person name="Young S.K."/>
            <person name="Gargeya S."/>
            <person name="Zeng Q."/>
            <person name="Alvarado L."/>
            <person name="Berlin A."/>
            <person name="Bochicchio J."/>
            <person name="Chapman S.B."/>
            <person name="Chen Z."/>
            <person name="Freedman E."/>
            <person name="Gellesch M."/>
            <person name="Goldberg J."/>
            <person name="Griggs A."/>
            <person name="Gujja S."/>
            <person name="Heilman E."/>
            <person name="Heiman D."/>
            <person name="Howarth C."/>
            <person name="Mehta T."/>
            <person name="Neiman D."/>
            <person name="Pearson M."/>
            <person name="Roberts A."/>
            <person name="Saif S."/>
            <person name="Shea T."/>
            <person name="Shenoy N."/>
            <person name="Sisk P."/>
            <person name="Stolte C."/>
            <person name="Sykes S."/>
            <person name="White J."/>
            <person name="Yandava C."/>
            <person name="Allen-Vercoe E."/>
            <person name="Sibley C."/>
            <person name="Ambrose C.E."/>
            <person name="Strauss J."/>
            <person name="Daigneault M."/>
            <person name="Haas B."/>
            <person name="Nusbaum C."/>
            <person name="Birren B."/>
        </authorList>
    </citation>
    <scope>NUCLEOTIDE SEQUENCE [LARGE SCALE GENOMIC DNA]</scope>
    <source>
        <strain evidence="5 6">3_1_6</strain>
    </source>
</reference>
<dbReference type="InterPro" id="IPR018389">
    <property type="entry name" value="DctP_fam"/>
</dbReference>
<name>E5Y1M2_BILW3</name>
<dbReference type="PANTHER" id="PTHR33376:SF7">
    <property type="entry name" value="C4-DICARBOXYLATE-BINDING PROTEIN DCTB"/>
    <property type="match status" value="1"/>
</dbReference>
<dbReference type="OrthoDB" id="8690069at2"/>
<proteinExistence type="inferred from homology"/>
<feature type="chain" id="PRO_5003202873" evidence="4">
    <location>
        <begin position="26"/>
        <end position="336"/>
    </location>
</feature>
<dbReference type="PIRSF" id="PIRSF006470">
    <property type="entry name" value="DctB"/>
    <property type="match status" value="1"/>
</dbReference>
<evidence type="ECO:0000256" key="1">
    <source>
        <dbReference type="ARBA" id="ARBA00009023"/>
    </source>
</evidence>
<evidence type="ECO:0000256" key="3">
    <source>
        <dbReference type="ARBA" id="ARBA00022729"/>
    </source>
</evidence>
<dbReference type="Proteomes" id="UP000006034">
    <property type="component" value="Unassembled WGS sequence"/>
</dbReference>
<keyword evidence="6" id="KW-1185">Reference proteome</keyword>
<evidence type="ECO:0000256" key="4">
    <source>
        <dbReference type="SAM" id="SignalP"/>
    </source>
</evidence>
<dbReference type="NCBIfam" id="NF037995">
    <property type="entry name" value="TRAP_S1"/>
    <property type="match status" value="1"/>
</dbReference>
<sequence>MKLFKAMLCSVAALSLLLPAAHAQAAPTVVKIALTQPTGHPTTDLIRGQFKKAIEEKTNGRFRIDVFDNYSFGNFEAVVQGLQFGMLQFAQESPSNLSIYDPKLMIFDLPYLMPDYDAVNILLDGKVGKELSRSLEKIGIKGMGWIALGTRFYWMNKPFHTMAEAKSMKIRATASKVHISMTKAFGMNPTPMAWSETFTALQQGTVAGVDVDIHSAVSANLHEVAPHLVLSGHFYTPHLFMASAKFMDSLSPEDRKIFEETFAEVQKIQRSAIHTGEQKLIEKLRAQGVDVIELSPEARAEFMNAGKAIWKDFDKQVPPSLIQQVLDGYKAAGKNY</sequence>
<keyword evidence="2" id="KW-0813">Transport</keyword>
<dbReference type="GO" id="GO:0055085">
    <property type="term" value="P:transmembrane transport"/>
    <property type="evidence" value="ECO:0007669"/>
    <property type="project" value="InterPro"/>
</dbReference>
<keyword evidence="3 4" id="KW-0732">Signal</keyword>